<reference evidence="3" key="1">
    <citation type="submission" date="2017-05" db="UniProtKB">
        <authorList>
            <consortium name="EnsemblMetazoa"/>
        </authorList>
    </citation>
    <scope>IDENTIFICATION</scope>
</reference>
<evidence type="ECO:0000256" key="1">
    <source>
        <dbReference type="ARBA" id="ARBA00007398"/>
    </source>
</evidence>
<dbReference type="InterPro" id="IPR026832">
    <property type="entry name" value="Asteroid"/>
</dbReference>
<evidence type="ECO:0000256" key="2">
    <source>
        <dbReference type="SAM" id="MobiDB-lite"/>
    </source>
</evidence>
<feature type="region of interest" description="Disordered" evidence="2">
    <location>
        <begin position="363"/>
        <end position="407"/>
    </location>
</feature>
<dbReference type="OrthoDB" id="6063169at2759"/>
<dbReference type="PANTHER" id="PTHR15665">
    <property type="entry name" value="ASTEROID PROTEIN"/>
    <property type="match status" value="1"/>
</dbReference>
<dbReference type="InterPro" id="IPR029060">
    <property type="entry name" value="PIN-like_dom_sf"/>
</dbReference>
<evidence type="ECO:0000313" key="3">
    <source>
        <dbReference type="EnsemblMetazoa" id="Aqu2.1.25689_001"/>
    </source>
</evidence>
<proteinExistence type="inferred from homology"/>
<accession>A0A1X7UCL7</accession>
<dbReference type="EnsemblMetazoa" id="Aqu2.1.25689_001">
    <property type="protein sequence ID" value="Aqu2.1.25689_001"/>
    <property type="gene ID" value="Aqu2.1.25689"/>
</dbReference>
<evidence type="ECO:0008006" key="4">
    <source>
        <dbReference type="Google" id="ProtNLM"/>
    </source>
</evidence>
<dbReference type="Gene3D" id="3.40.50.1010">
    <property type="entry name" value="5'-nuclease"/>
    <property type="match status" value="1"/>
</dbReference>
<organism evidence="3">
    <name type="scientific">Amphimedon queenslandica</name>
    <name type="common">Sponge</name>
    <dbReference type="NCBI Taxonomy" id="400682"/>
    <lineage>
        <taxon>Eukaryota</taxon>
        <taxon>Metazoa</taxon>
        <taxon>Porifera</taxon>
        <taxon>Demospongiae</taxon>
        <taxon>Heteroscleromorpha</taxon>
        <taxon>Haplosclerida</taxon>
        <taxon>Niphatidae</taxon>
        <taxon>Amphimedon</taxon>
    </lineage>
</organism>
<dbReference type="InParanoid" id="A0A1X7UCL7"/>
<sequence length="534" mass="60625">MGVKGLLKYIRNCPTGVRPEPLVLSTETKRKSRDPTAAKAILVCDFIAIVFWLLDIVHDAKKSSERYIALYGADFKEYTSRLIRFVEMLRHIDIEPVFFWDGPRGSGKEYEMKLSTWEKRARDSLEVILLHSRITKYDPTAELRFGKRIMQPLLVTELVMALQEAKVELITCKGEANNLMAEYMRVHGNACGILTNDTDMMLMHGVTAIHYKLFDQEDALKLSDDHIPANYKIAEVHCGTISPGYLAKCLKINENCLPALSILCGNDFTKDLNEEMDIKNSVLRYINYDYVNTYEYIKTVLEWIKDNEDACMRSTSFLAIHKIADVCKKEPRYTRAVRHSYAFYTRSHPAVVAAVMPAFSNSISSDSDDESEDSAEEENDDTTAIPFHINDNTNESGPVTAHSTRPGPKGVTMSSHLMITLTHARWLLSLLGIHQELPLPSSVFQPYVYIPLHGTAFKLKQKEKFYGDDAPAKEYYELLSKDRVFQDFKRCICSGSAIDNIGAVCVQYAHTKDAIKELLDKKAPSRKTSKSRKK</sequence>
<feature type="compositionally biased region" description="Acidic residues" evidence="2">
    <location>
        <begin position="366"/>
        <end position="381"/>
    </location>
</feature>
<comment type="similarity">
    <text evidence="1">Belongs to the asteroid family.</text>
</comment>
<name>A0A1X7UCL7_AMPQE</name>
<dbReference type="PANTHER" id="PTHR15665:SF1">
    <property type="entry name" value="PROTEIN ASTEROID HOMOLOG 1"/>
    <property type="match status" value="1"/>
</dbReference>
<dbReference type="SUPFAM" id="SSF88723">
    <property type="entry name" value="PIN domain-like"/>
    <property type="match status" value="1"/>
</dbReference>
<protein>
    <recommendedName>
        <fullName evidence="4">Asteroid domain-containing protein</fullName>
    </recommendedName>
</protein>
<dbReference type="AlphaFoldDB" id="A0A1X7UCL7"/>
<feature type="compositionally biased region" description="Polar residues" evidence="2">
    <location>
        <begin position="390"/>
        <end position="403"/>
    </location>
</feature>